<reference evidence="8" key="1">
    <citation type="submission" date="2022-03" db="EMBL/GenBank/DDBJ databases">
        <authorList>
            <person name="Sayadi A."/>
        </authorList>
    </citation>
    <scope>NUCLEOTIDE SEQUENCE</scope>
</reference>
<organism evidence="8 9">
    <name type="scientific">Acanthoscelides obtectus</name>
    <name type="common">Bean weevil</name>
    <name type="synonym">Bruchus obtectus</name>
    <dbReference type="NCBI Taxonomy" id="200917"/>
    <lineage>
        <taxon>Eukaryota</taxon>
        <taxon>Metazoa</taxon>
        <taxon>Ecdysozoa</taxon>
        <taxon>Arthropoda</taxon>
        <taxon>Hexapoda</taxon>
        <taxon>Insecta</taxon>
        <taxon>Pterygota</taxon>
        <taxon>Neoptera</taxon>
        <taxon>Endopterygota</taxon>
        <taxon>Coleoptera</taxon>
        <taxon>Polyphaga</taxon>
        <taxon>Cucujiformia</taxon>
        <taxon>Chrysomeloidea</taxon>
        <taxon>Chrysomelidae</taxon>
        <taxon>Bruchinae</taxon>
        <taxon>Bruchini</taxon>
        <taxon>Acanthoscelides</taxon>
    </lineage>
</organism>
<evidence type="ECO:0000313" key="9">
    <source>
        <dbReference type="Proteomes" id="UP001152888"/>
    </source>
</evidence>
<evidence type="ECO:0000256" key="4">
    <source>
        <dbReference type="ARBA" id="ARBA00013198"/>
    </source>
</evidence>
<feature type="domain" description="Glucosamine/galactosamine-6-phosphate isomerase" evidence="7">
    <location>
        <begin position="9"/>
        <end position="228"/>
    </location>
</feature>
<keyword evidence="9" id="KW-1185">Reference proteome</keyword>
<dbReference type="Proteomes" id="UP001152888">
    <property type="component" value="Unassembled WGS sequence"/>
</dbReference>
<protein>
    <recommendedName>
        <fullName evidence="4 6">6-phosphogluconolactonase</fullName>
        <shortName evidence="6">6PGL</shortName>
        <ecNumber evidence="4 6">3.1.1.31</ecNumber>
    </recommendedName>
</protein>
<evidence type="ECO:0000313" key="8">
    <source>
        <dbReference type="EMBL" id="CAH1966300.1"/>
    </source>
</evidence>
<comment type="similarity">
    <text evidence="3 6">Belongs to the glucosamine/galactosamine-6-phosphate isomerase family. 6-phosphogluconolactonase subfamily.</text>
</comment>
<dbReference type="AlphaFoldDB" id="A0A9P0K2S7"/>
<dbReference type="InterPro" id="IPR039104">
    <property type="entry name" value="6PGL"/>
</dbReference>
<dbReference type="EC" id="3.1.1.31" evidence="4 6"/>
<keyword evidence="5 6" id="KW-0378">Hydrolase</keyword>
<comment type="pathway">
    <text evidence="2 6">Carbohydrate degradation; pentose phosphate pathway; D-ribulose 5-phosphate from D-glucose 6-phosphate (oxidative stage): step 2/3.</text>
</comment>
<dbReference type="OrthoDB" id="432544at2759"/>
<dbReference type="Gene3D" id="3.40.50.1360">
    <property type="match status" value="1"/>
</dbReference>
<accession>A0A9P0K2S7</accession>
<dbReference type="InterPro" id="IPR006148">
    <property type="entry name" value="Glc/Gal-6P_isomerase"/>
</dbReference>
<evidence type="ECO:0000256" key="6">
    <source>
        <dbReference type="RuleBase" id="RU365095"/>
    </source>
</evidence>
<gene>
    <name evidence="8" type="ORF">ACAOBT_LOCUS6769</name>
</gene>
<dbReference type="InterPro" id="IPR037171">
    <property type="entry name" value="NagB/RpiA_transferase-like"/>
</dbReference>
<evidence type="ECO:0000256" key="5">
    <source>
        <dbReference type="ARBA" id="ARBA00022801"/>
    </source>
</evidence>
<dbReference type="GO" id="GO:0017057">
    <property type="term" value="F:6-phosphogluconolactonase activity"/>
    <property type="evidence" value="ECO:0007669"/>
    <property type="project" value="UniProtKB-UniRule"/>
</dbReference>
<dbReference type="SUPFAM" id="SSF100950">
    <property type="entry name" value="NagB/RpiA/CoA transferase-like"/>
    <property type="match status" value="1"/>
</dbReference>
<dbReference type="NCBIfam" id="TIGR01198">
    <property type="entry name" value="pgl"/>
    <property type="match status" value="1"/>
</dbReference>
<dbReference type="PANTHER" id="PTHR11054:SF0">
    <property type="entry name" value="6-PHOSPHOGLUCONOLACTONASE"/>
    <property type="match status" value="1"/>
</dbReference>
<dbReference type="InterPro" id="IPR005900">
    <property type="entry name" value="6-phosphogluconolactonase_DevB"/>
</dbReference>
<evidence type="ECO:0000256" key="1">
    <source>
        <dbReference type="ARBA" id="ARBA00000832"/>
    </source>
</evidence>
<dbReference type="EMBL" id="CAKOFQ010006732">
    <property type="protein sequence ID" value="CAH1966300.1"/>
    <property type="molecule type" value="Genomic_DNA"/>
</dbReference>
<dbReference type="PANTHER" id="PTHR11054">
    <property type="entry name" value="6-PHOSPHOGLUCONOLACTONASE"/>
    <property type="match status" value="1"/>
</dbReference>
<comment type="catalytic activity">
    <reaction evidence="1 6">
        <text>6-phospho-D-glucono-1,5-lactone + H2O = 6-phospho-D-gluconate + H(+)</text>
        <dbReference type="Rhea" id="RHEA:12556"/>
        <dbReference type="ChEBI" id="CHEBI:15377"/>
        <dbReference type="ChEBI" id="CHEBI:15378"/>
        <dbReference type="ChEBI" id="CHEBI:57955"/>
        <dbReference type="ChEBI" id="CHEBI:58759"/>
        <dbReference type="EC" id="3.1.1.31"/>
    </reaction>
</comment>
<dbReference type="CDD" id="cd01400">
    <property type="entry name" value="6PGL"/>
    <property type="match status" value="1"/>
</dbReference>
<sequence>MVDVVVLNTKEQVISKLCEVIESSANENIEINGVFNIGFSGGSLVSFLATGLPNIKTDFSKWRIFFCDERVVPEDDPDSTYGSYKKNLLDSGKVSLNLEQFITIKQGVAADEAAVDYAQKILRCFPGVADVPVFDMLLLGMGPDGHTCSLFPGHPLLDEKTKWIAPITDSPKPPPSRVTMTFPVLNHAKMCVFATAGKEKADMVRRILVEKEDLPAAQVKPVNGKVVWILDKDAGMHIKA</sequence>
<proteinExistence type="inferred from homology"/>
<dbReference type="Pfam" id="PF01182">
    <property type="entry name" value="Glucosamine_iso"/>
    <property type="match status" value="1"/>
</dbReference>
<evidence type="ECO:0000259" key="7">
    <source>
        <dbReference type="Pfam" id="PF01182"/>
    </source>
</evidence>
<comment type="function">
    <text evidence="6">Hydrolysis of 6-phosphogluconolactone to 6-phosphogluconate.</text>
</comment>
<evidence type="ECO:0000256" key="3">
    <source>
        <dbReference type="ARBA" id="ARBA00010662"/>
    </source>
</evidence>
<dbReference type="GO" id="GO:0005975">
    <property type="term" value="P:carbohydrate metabolic process"/>
    <property type="evidence" value="ECO:0007669"/>
    <property type="project" value="UniProtKB-UniRule"/>
</dbReference>
<comment type="caution">
    <text evidence="8">The sequence shown here is derived from an EMBL/GenBank/DDBJ whole genome shotgun (WGS) entry which is preliminary data.</text>
</comment>
<name>A0A9P0K2S7_ACAOB</name>
<dbReference type="FunFam" id="3.40.50.1360:FF:000005">
    <property type="entry name" value="6-phosphogluconolactonase"/>
    <property type="match status" value="1"/>
</dbReference>
<dbReference type="GO" id="GO:0006098">
    <property type="term" value="P:pentose-phosphate shunt"/>
    <property type="evidence" value="ECO:0007669"/>
    <property type="project" value="InterPro"/>
</dbReference>
<evidence type="ECO:0000256" key="2">
    <source>
        <dbReference type="ARBA" id="ARBA00004961"/>
    </source>
</evidence>